<dbReference type="GO" id="GO:0006508">
    <property type="term" value="P:proteolysis"/>
    <property type="evidence" value="ECO:0007669"/>
    <property type="project" value="UniProtKB-KW"/>
</dbReference>
<dbReference type="InterPro" id="IPR023430">
    <property type="entry name" value="Pept_HybD-like_dom_sf"/>
</dbReference>
<reference evidence="1 2" key="1">
    <citation type="submission" date="2019-09" db="EMBL/GenBank/DDBJ databases">
        <title>Bacillus ochoae sp. nov., Paenibacillus whitsoniae sp. nov., Paenibacillus spiritus sp. nov. Isolated from the Mars Exploration Rover during spacecraft assembly.</title>
        <authorList>
            <person name="Seuylemezian A."/>
            <person name="Vaishampayan P."/>
        </authorList>
    </citation>
    <scope>NUCLEOTIDE SEQUENCE [LARGE SCALE GENOMIC DNA]</scope>
    <source>
        <strain evidence="1 2">MER_111</strain>
    </source>
</reference>
<keyword evidence="2" id="KW-1185">Reference proteome</keyword>
<dbReference type="InterPro" id="IPR009665">
    <property type="entry name" value="YyaC"/>
</dbReference>
<protein>
    <submittedName>
        <fullName evidence="1">Spore protease YyaC</fullName>
    </submittedName>
</protein>
<dbReference type="RefSeq" id="WP_150458823.1">
    <property type="nucleotide sequence ID" value="NZ_VYKK01000018.1"/>
</dbReference>
<dbReference type="NCBIfam" id="TIGR02841">
    <property type="entry name" value="spore_YyaC"/>
    <property type="match status" value="1"/>
</dbReference>
<sequence length="187" mass="18793">MAGWEQHNGGSGRVKMDGGRLTSFFAEIAEKHHPDEIVFLCIGTDRSTGDALGPLTGSLLAAAGFPHVIGTLPAPCDADTFGALAAGIQPGRIIVAIDACLGPPWAVGFCFAAEGPLHPAQSIGLVLPAVGDYSVAAVVAAAGPKPYRTLQTTPLHRVMGMADQIAAAAAAGFGIGRPGVSSGGDRA</sequence>
<proteinExistence type="predicted"/>
<organism evidence="1 2">
    <name type="scientific">Paenibacillus spiritus</name>
    <dbReference type="NCBI Taxonomy" id="2496557"/>
    <lineage>
        <taxon>Bacteria</taxon>
        <taxon>Bacillati</taxon>
        <taxon>Bacillota</taxon>
        <taxon>Bacilli</taxon>
        <taxon>Bacillales</taxon>
        <taxon>Paenibacillaceae</taxon>
        <taxon>Paenibacillus</taxon>
    </lineage>
</organism>
<keyword evidence="1" id="KW-0378">Hydrolase</keyword>
<name>A0A5J5G580_9BACL</name>
<dbReference type="SUPFAM" id="SSF53163">
    <property type="entry name" value="HybD-like"/>
    <property type="match status" value="1"/>
</dbReference>
<dbReference type="Pfam" id="PF06866">
    <property type="entry name" value="DUF1256"/>
    <property type="match status" value="1"/>
</dbReference>
<dbReference type="GO" id="GO:0008233">
    <property type="term" value="F:peptidase activity"/>
    <property type="evidence" value="ECO:0007669"/>
    <property type="project" value="UniProtKB-KW"/>
</dbReference>
<accession>A0A5J5G580</accession>
<gene>
    <name evidence="1" type="primary">yyaC</name>
    <name evidence="1" type="ORF">F4V43_13745</name>
</gene>
<keyword evidence="1" id="KW-0645">Protease</keyword>
<dbReference type="OrthoDB" id="9815953at2"/>
<evidence type="ECO:0000313" key="2">
    <source>
        <dbReference type="Proteomes" id="UP000367750"/>
    </source>
</evidence>
<comment type="caution">
    <text evidence="1">The sequence shown here is derived from an EMBL/GenBank/DDBJ whole genome shotgun (WGS) entry which is preliminary data.</text>
</comment>
<dbReference type="Proteomes" id="UP000367750">
    <property type="component" value="Unassembled WGS sequence"/>
</dbReference>
<dbReference type="AlphaFoldDB" id="A0A5J5G580"/>
<dbReference type="EMBL" id="VYKK01000018">
    <property type="protein sequence ID" value="KAA9002118.1"/>
    <property type="molecule type" value="Genomic_DNA"/>
</dbReference>
<evidence type="ECO:0000313" key="1">
    <source>
        <dbReference type="EMBL" id="KAA9002118.1"/>
    </source>
</evidence>